<protein>
    <recommendedName>
        <fullName evidence="1">Small ribosomal subunit protein mS41 SAM domain-containing protein</fullName>
    </recommendedName>
</protein>
<reference evidence="2" key="1">
    <citation type="journal article" date="2019" name="Science">
        <title>Mutation of a bHLH transcription factor allowed almond domestication.</title>
        <authorList>
            <person name="Sanchez-Perez R."/>
            <person name="Pavan S."/>
            <person name="Mazzeo R."/>
            <person name="Moldovan C."/>
            <person name="Aiese Cigliano R."/>
            <person name="Del Cueto J."/>
            <person name="Ricciardi F."/>
            <person name="Lotti C."/>
            <person name="Ricciardi L."/>
            <person name="Dicenta F."/>
            <person name="Lopez-Marques R.L."/>
            <person name="Lindberg Moller B."/>
        </authorList>
    </citation>
    <scope>NUCLEOTIDE SEQUENCE</scope>
</reference>
<name>A0A4Y1R4M0_PRUDU</name>
<accession>A0A4Y1R4M0</accession>
<dbReference type="PANTHER" id="PTHR34955:SF2">
    <property type="entry name" value="IGR MOTIF PROTEIN"/>
    <property type="match status" value="1"/>
</dbReference>
<sequence>MAWRQILFSTRAILEPYSTTGSAKFSTKSNPYLVKVGIPEFLNGIGNGVESHVSKLESEIGDFQKLLVTRTLKLKKLGIPCKHRKLILKYTHKYRLGLWRPRAQAKCMGNNCSTAFYEYKFLDPLPTITSSTASKQQASNGHLRNEEQDARPGLAKTAIAKILKRSNLQVKCSKRRWGLFLCELCTLYGLSLQL</sequence>
<evidence type="ECO:0000313" key="2">
    <source>
        <dbReference type="EMBL" id="BBG98947.1"/>
    </source>
</evidence>
<dbReference type="EMBL" id="AP019299">
    <property type="protein sequence ID" value="BBG98947.1"/>
    <property type="molecule type" value="Genomic_DNA"/>
</dbReference>
<dbReference type="InterPro" id="IPR019083">
    <property type="entry name" value="SAM_Ribosomal_mS41"/>
</dbReference>
<dbReference type="PANTHER" id="PTHR34955">
    <property type="entry name" value="IGR MOTIF PROTEIN"/>
    <property type="match status" value="1"/>
</dbReference>
<evidence type="ECO:0000259" key="1">
    <source>
        <dbReference type="SMART" id="SM01238"/>
    </source>
</evidence>
<feature type="domain" description="Small ribosomal subunit protein mS41 SAM" evidence="1">
    <location>
        <begin position="38"/>
        <end position="97"/>
    </location>
</feature>
<proteinExistence type="predicted"/>
<organism evidence="2">
    <name type="scientific">Prunus dulcis</name>
    <name type="common">Almond</name>
    <name type="synonym">Amygdalus dulcis</name>
    <dbReference type="NCBI Taxonomy" id="3755"/>
    <lineage>
        <taxon>Eukaryota</taxon>
        <taxon>Viridiplantae</taxon>
        <taxon>Streptophyta</taxon>
        <taxon>Embryophyta</taxon>
        <taxon>Tracheophyta</taxon>
        <taxon>Spermatophyta</taxon>
        <taxon>Magnoliopsida</taxon>
        <taxon>eudicotyledons</taxon>
        <taxon>Gunneridae</taxon>
        <taxon>Pentapetalae</taxon>
        <taxon>rosids</taxon>
        <taxon>fabids</taxon>
        <taxon>Rosales</taxon>
        <taxon>Rosaceae</taxon>
        <taxon>Amygdaloideae</taxon>
        <taxon>Amygdaleae</taxon>
        <taxon>Prunus</taxon>
    </lineage>
</organism>
<dbReference type="AlphaFoldDB" id="A0A4Y1R4M0"/>
<dbReference type="Pfam" id="PF09597">
    <property type="entry name" value="SAM_Ribosomal_mS41"/>
    <property type="match status" value="1"/>
</dbReference>
<gene>
    <name evidence="2" type="ORF">Prudu_008474</name>
</gene>
<dbReference type="SMART" id="SM01238">
    <property type="entry name" value="IGR"/>
    <property type="match status" value="1"/>
</dbReference>